<name>A0AAE1YF10_9LAMI</name>
<reference evidence="1" key="1">
    <citation type="submission" date="2020-06" db="EMBL/GenBank/DDBJ databases">
        <authorList>
            <person name="Li T."/>
            <person name="Hu X."/>
            <person name="Zhang T."/>
            <person name="Song X."/>
            <person name="Zhang H."/>
            <person name="Dai N."/>
            <person name="Sheng W."/>
            <person name="Hou X."/>
            <person name="Wei L."/>
        </authorList>
    </citation>
    <scope>NUCLEOTIDE SEQUENCE</scope>
    <source>
        <strain evidence="1">3651</strain>
        <tissue evidence="1">Leaf</tissue>
    </source>
</reference>
<evidence type="ECO:0000313" key="2">
    <source>
        <dbReference type="Proteomes" id="UP001293254"/>
    </source>
</evidence>
<dbReference type="AlphaFoldDB" id="A0AAE1YF10"/>
<dbReference type="Proteomes" id="UP001293254">
    <property type="component" value="Unassembled WGS sequence"/>
</dbReference>
<reference evidence="1" key="2">
    <citation type="journal article" date="2024" name="Plant">
        <title>Genomic evolution and insights into agronomic trait innovations of Sesamum species.</title>
        <authorList>
            <person name="Miao H."/>
            <person name="Wang L."/>
            <person name="Qu L."/>
            <person name="Liu H."/>
            <person name="Sun Y."/>
            <person name="Le M."/>
            <person name="Wang Q."/>
            <person name="Wei S."/>
            <person name="Zheng Y."/>
            <person name="Lin W."/>
            <person name="Duan Y."/>
            <person name="Cao H."/>
            <person name="Xiong S."/>
            <person name="Wang X."/>
            <person name="Wei L."/>
            <person name="Li C."/>
            <person name="Ma Q."/>
            <person name="Ju M."/>
            <person name="Zhao R."/>
            <person name="Li G."/>
            <person name="Mu C."/>
            <person name="Tian Q."/>
            <person name="Mei H."/>
            <person name="Zhang T."/>
            <person name="Gao T."/>
            <person name="Zhang H."/>
        </authorList>
    </citation>
    <scope>NUCLEOTIDE SEQUENCE</scope>
    <source>
        <strain evidence="1">3651</strain>
    </source>
</reference>
<accession>A0AAE1YF10</accession>
<protein>
    <submittedName>
        <fullName evidence="1">Uncharacterized protein</fullName>
    </submittedName>
</protein>
<gene>
    <name evidence="1" type="ORF">Salat_1139400</name>
</gene>
<proteinExistence type="predicted"/>
<comment type="caution">
    <text evidence="1">The sequence shown here is derived from an EMBL/GenBank/DDBJ whole genome shotgun (WGS) entry which is preliminary data.</text>
</comment>
<evidence type="ECO:0000313" key="1">
    <source>
        <dbReference type="EMBL" id="KAK4428398.1"/>
    </source>
</evidence>
<organism evidence="1 2">
    <name type="scientific">Sesamum alatum</name>
    <dbReference type="NCBI Taxonomy" id="300844"/>
    <lineage>
        <taxon>Eukaryota</taxon>
        <taxon>Viridiplantae</taxon>
        <taxon>Streptophyta</taxon>
        <taxon>Embryophyta</taxon>
        <taxon>Tracheophyta</taxon>
        <taxon>Spermatophyta</taxon>
        <taxon>Magnoliopsida</taxon>
        <taxon>eudicotyledons</taxon>
        <taxon>Gunneridae</taxon>
        <taxon>Pentapetalae</taxon>
        <taxon>asterids</taxon>
        <taxon>lamiids</taxon>
        <taxon>Lamiales</taxon>
        <taxon>Pedaliaceae</taxon>
        <taxon>Sesamum</taxon>
    </lineage>
</organism>
<keyword evidence="2" id="KW-1185">Reference proteome</keyword>
<sequence length="145" mass="16238">MRALHDVNKVHGNVLGYSFTKNKVKDLKERHAIFSWIINLSGVICNHAQRYVVAKDHVWENITRERDLGKCYVNAYENQYAKLDTLFGPDDVRTGLGEVDDEVDSVADLAMVPGWVDESPTSALDNNVLANMNELRGSSNDSTSL</sequence>
<dbReference type="EMBL" id="JACGWO010000004">
    <property type="protein sequence ID" value="KAK4428398.1"/>
    <property type="molecule type" value="Genomic_DNA"/>
</dbReference>